<organism evidence="1 2">
    <name type="scientific">Trinickia fusca</name>
    <dbReference type="NCBI Taxonomy" id="2419777"/>
    <lineage>
        <taxon>Bacteria</taxon>
        <taxon>Pseudomonadati</taxon>
        <taxon>Pseudomonadota</taxon>
        <taxon>Betaproteobacteria</taxon>
        <taxon>Burkholderiales</taxon>
        <taxon>Burkholderiaceae</taxon>
        <taxon>Trinickia</taxon>
    </lineage>
</organism>
<dbReference type="OrthoDB" id="70242at2"/>
<reference evidence="1 2" key="1">
    <citation type="submission" date="2018-10" db="EMBL/GenBank/DDBJ databases">
        <title>Paraburkholderia sp. 7MK8-2, isolated from soil.</title>
        <authorList>
            <person name="Gao Z.-H."/>
            <person name="Qiu L.-H."/>
        </authorList>
    </citation>
    <scope>NUCLEOTIDE SEQUENCE [LARGE SCALE GENOMIC DNA]</scope>
    <source>
        <strain evidence="1 2">7MK8-2</strain>
    </source>
</reference>
<dbReference type="Proteomes" id="UP000280434">
    <property type="component" value="Unassembled WGS sequence"/>
</dbReference>
<name>A0A494XR04_9BURK</name>
<dbReference type="SUPFAM" id="SSF143744">
    <property type="entry name" value="GlcG-like"/>
    <property type="match status" value="1"/>
</dbReference>
<dbReference type="AlphaFoldDB" id="A0A494XR04"/>
<dbReference type="PANTHER" id="PTHR34309">
    <property type="entry name" value="SLR1406 PROTEIN"/>
    <property type="match status" value="1"/>
</dbReference>
<dbReference type="Gene3D" id="3.30.450.150">
    <property type="entry name" value="Haem-degrading domain"/>
    <property type="match status" value="1"/>
</dbReference>
<comment type="caution">
    <text evidence="1">The sequence shown here is derived from an EMBL/GenBank/DDBJ whole genome shotgun (WGS) entry which is preliminary data.</text>
</comment>
<dbReference type="InterPro" id="IPR038084">
    <property type="entry name" value="PduO/GlcC-like_sf"/>
</dbReference>
<dbReference type="EMBL" id="RBZV01000001">
    <property type="protein sequence ID" value="RKP52252.1"/>
    <property type="molecule type" value="Genomic_DNA"/>
</dbReference>
<keyword evidence="2" id="KW-1185">Reference proteome</keyword>
<proteinExistence type="predicted"/>
<sequence>MTLVMSVMPRIGGSCGVWRSYRRNSTRDWRSPMKKVFTFAFAVAAAALSSSAIAGVESTLTLQQAIDATTEALHACAAKGYKVAVTVVDPDGVIKLQARGDDSPIHSRQFSFRKAFTVMSMGPMVGGDSSSGVIQFINSKNPAGTATVGAASPDLLFLPGAVLLK</sequence>
<dbReference type="InterPro" id="IPR052517">
    <property type="entry name" value="GlcG_carb_metab_protein"/>
</dbReference>
<gene>
    <name evidence="1" type="ORF">D7S89_01575</name>
</gene>
<accession>A0A494XR04</accession>
<dbReference type="Pfam" id="PF03928">
    <property type="entry name" value="HbpS-like"/>
    <property type="match status" value="1"/>
</dbReference>
<dbReference type="PANTHER" id="PTHR34309:SF10">
    <property type="entry name" value="SLR1406 PROTEIN"/>
    <property type="match status" value="1"/>
</dbReference>
<dbReference type="InterPro" id="IPR005624">
    <property type="entry name" value="PduO/GlcC-like"/>
</dbReference>
<evidence type="ECO:0000313" key="1">
    <source>
        <dbReference type="EMBL" id="RKP52252.1"/>
    </source>
</evidence>
<evidence type="ECO:0000313" key="2">
    <source>
        <dbReference type="Proteomes" id="UP000280434"/>
    </source>
</evidence>
<protein>
    <submittedName>
        <fullName evidence="1">Heme-binding protein</fullName>
    </submittedName>
</protein>